<dbReference type="GO" id="GO:1904680">
    <property type="term" value="F:peptide transmembrane transporter activity"/>
    <property type="evidence" value="ECO:0007669"/>
    <property type="project" value="TreeGrafter"/>
</dbReference>
<accession>A0A2N3IF38</accession>
<dbReference type="PANTHER" id="PTHR30290">
    <property type="entry name" value="PERIPLASMIC BINDING COMPONENT OF ABC TRANSPORTER"/>
    <property type="match status" value="1"/>
</dbReference>
<keyword evidence="7" id="KW-1185">Reference proteome</keyword>
<dbReference type="EMBL" id="NKXO01000021">
    <property type="protein sequence ID" value="PKQ68931.1"/>
    <property type="molecule type" value="Genomic_DNA"/>
</dbReference>
<dbReference type="GO" id="GO:0030288">
    <property type="term" value="C:outer membrane-bounded periplasmic space"/>
    <property type="evidence" value="ECO:0007669"/>
    <property type="project" value="UniProtKB-ARBA"/>
</dbReference>
<evidence type="ECO:0000256" key="1">
    <source>
        <dbReference type="ARBA" id="ARBA00004196"/>
    </source>
</evidence>
<dbReference type="Proteomes" id="UP000233387">
    <property type="component" value="Unassembled WGS sequence"/>
</dbReference>
<comment type="subcellular location">
    <subcellularLocation>
        <location evidence="1">Cell envelope</location>
    </subcellularLocation>
</comment>
<dbReference type="Gene3D" id="3.90.76.10">
    <property type="entry name" value="Dipeptide-binding Protein, Domain 1"/>
    <property type="match status" value="1"/>
</dbReference>
<dbReference type="InterPro" id="IPR030678">
    <property type="entry name" value="Peptide/Ni-bd"/>
</dbReference>
<dbReference type="GO" id="GO:0043190">
    <property type="term" value="C:ATP-binding cassette (ABC) transporter complex"/>
    <property type="evidence" value="ECO:0007669"/>
    <property type="project" value="InterPro"/>
</dbReference>
<evidence type="ECO:0000256" key="2">
    <source>
        <dbReference type="ARBA" id="ARBA00005695"/>
    </source>
</evidence>
<dbReference type="RefSeq" id="WP_101358779.1">
    <property type="nucleotide sequence ID" value="NZ_NKXO01000021.1"/>
</dbReference>
<dbReference type="SUPFAM" id="SSF53850">
    <property type="entry name" value="Periplasmic binding protein-like II"/>
    <property type="match status" value="1"/>
</dbReference>
<dbReference type="PIRSF" id="PIRSF002741">
    <property type="entry name" value="MppA"/>
    <property type="match status" value="1"/>
</dbReference>
<sequence>MQARGINTRILIGAFCALLWSCKTNSDTESASLKEAKGGKMYGGILKVNQTEYIRSLYPLEIVDVYSYRVATLVYEGLFKFNPNDLTPEPALAESVDIDETKTIYTIKLRQGVKFHDADCFPEGKGREVTAEDVKYCFTRICTQDKKNQGFTIFEGLLKGADEYYQASAEGKKPAKEIEGIQVVDKYTIRLTLTRPYTLFTTNLARPFAFIYPKEAVEKYKDEMRIKAVGTGAFMVSKVDEGALIILKKNPNYYRKDEHGNQLPFLDGVRISFIKEKKTELLEFEKGGLDMVSRLPTEEIIEILSKNKDTANRKFELERVPEMTTQYMVFMTQKGLFKDVNLRKAFSFAINRQEILEAVLNGEGEAPGEKGVVPPALKNYDIEKIRGYEFNVDSALFYLKKAGYADGSKLPAITLHISPEGDRHINVAQAVARQLKDNLGVEITIQQQTLAQLVERGLKGEFEFMRMAYYADYPSPENFLWLFWGKKVPNSFEEKSYPNMPRFRNVKYDEYYEKGLQANSMEEAYEYFRQAEQILMNEAPILVLWYDEIYRLRKLNLKDCPINAMQYWDFSKTYFSKTK</sequence>
<gene>
    <name evidence="6" type="ORF">Rain11_1464</name>
</gene>
<protein>
    <submittedName>
        <fullName evidence="6">ABC-type dipeptide transport system periplasmic component</fullName>
    </submittedName>
</protein>
<name>A0A2N3IF38_9BACT</name>
<evidence type="ECO:0000256" key="4">
    <source>
        <dbReference type="ARBA" id="ARBA00022729"/>
    </source>
</evidence>
<reference evidence="6 7" key="1">
    <citation type="submission" date="2017-06" db="EMBL/GenBank/DDBJ databases">
        <title>Raineya orbicola gen. nov., sp. nov. a slightly thermophilic bacterium of the phylum Bacteroidetes and the description of Raineyaceae fam. nov.</title>
        <authorList>
            <person name="Albuquerque L."/>
            <person name="Polonia A.R.M."/>
            <person name="Barroso C."/>
            <person name="Froufe H.J.C."/>
            <person name="Lage O."/>
            <person name="Lobo-Da-Cunha A."/>
            <person name="Egas C."/>
            <person name="Da Costa M.S."/>
        </authorList>
    </citation>
    <scope>NUCLEOTIDE SEQUENCE [LARGE SCALE GENOMIC DNA]</scope>
    <source>
        <strain evidence="6 7">SPSPC-11</strain>
    </source>
</reference>
<feature type="domain" description="Solute-binding protein family 5" evidence="5">
    <location>
        <begin position="87"/>
        <end position="487"/>
    </location>
</feature>
<dbReference type="AlphaFoldDB" id="A0A2N3IF38"/>
<dbReference type="OrthoDB" id="9772924at2"/>
<organism evidence="6 7">
    <name type="scientific">Raineya orbicola</name>
    <dbReference type="NCBI Taxonomy" id="2016530"/>
    <lineage>
        <taxon>Bacteria</taxon>
        <taxon>Pseudomonadati</taxon>
        <taxon>Bacteroidota</taxon>
        <taxon>Cytophagia</taxon>
        <taxon>Cytophagales</taxon>
        <taxon>Raineyaceae</taxon>
        <taxon>Raineya</taxon>
    </lineage>
</organism>
<keyword evidence="3" id="KW-0813">Transport</keyword>
<evidence type="ECO:0000313" key="7">
    <source>
        <dbReference type="Proteomes" id="UP000233387"/>
    </source>
</evidence>
<dbReference type="InterPro" id="IPR039424">
    <property type="entry name" value="SBP_5"/>
</dbReference>
<dbReference type="Pfam" id="PF00496">
    <property type="entry name" value="SBP_bac_5"/>
    <property type="match status" value="1"/>
</dbReference>
<evidence type="ECO:0000313" key="6">
    <source>
        <dbReference type="EMBL" id="PKQ68931.1"/>
    </source>
</evidence>
<proteinExistence type="inferred from homology"/>
<evidence type="ECO:0000256" key="3">
    <source>
        <dbReference type="ARBA" id="ARBA00022448"/>
    </source>
</evidence>
<dbReference type="PANTHER" id="PTHR30290:SF10">
    <property type="entry name" value="PERIPLASMIC OLIGOPEPTIDE-BINDING PROTEIN-RELATED"/>
    <property type="match status" value="1"/>
</dbReference>
<dbReference type="CDD" id="cd00995">
    <property type="entry name" value="PBP2_NikA_DppA_OppA_like"/>
    <property type="match status" value="1"/>
</dbReference>
<comment type="caution">
    <text evidence="6">The sequence shown here is derived from an EMBL/GenBank/DDBJ whole genome shotgun (WGS) entry which is preliminary data.</text>
</comment>
<evidence type="ECO:0000259" key="5">
    <source>
        <dbReference type="Pfam" id="PF00496"/>
    </source>
</evidence>
<comment type="similarity">
    <text evidence="2">Belongs to the bacterial solute-binding protein 5 family.</text>
</comment>
<keyword evidence="4" id="KW-0732">Signal</keyword>
<dbReference type="InterPro" id="IPR000914">
    <property type="entry name" value="SBP_5_dom"/>
</dbReference>
<dbReference type="GO" id="GO:0015833">
    <property type="term" value="P:peptide transport"/>
    <property type="evidence" value="ECO:0007669"/>
    <property type="project" value="TreeGrafter"/>
</dbReference>
<dbReference type="Gene3D" id="3.40.190.10">
    <property type="entry name" value="Periplasmic binding protein-like II"/>
    <property type="match status" value="1"/>
</dbReference>
<dbReference type="Gene3D" id="3.10.105.10">
    <property type="entry name" value="Dipeptide-binding Protein, Domain 3"/>
    <property type="match status" value="1"/>
</dbReference>